<dbReference type="EMBL" id="CP016282">
    <property type="protein sequence ID" value="ANP71713.1"/>
    <property type="molecule type" value="Genomic_DNA"/>
</dbReference>
<evidence type="ECO:0008006" key="3">
    <source>
        <dbReference type="Google" id="ProtNLM"/>
    </source>
</evidence>
<evidence type="ECO:0000313" key="1">
    <source>
        <dbReference type="EMBL" id="ANP71713.1"/>
    </source>
</evidence>
<dbReference type="OrthoDB" id="9804993at2"/>
<gene>
    <name evidence="1" type="ORF">PA27867_0746</name>
</gene>
<organism evidence="1 2">
    <name type="scientific">Cryobacterium arcticum</name>
    <dbReference type="NCBI Taxonomy" id="670052"/>
    <lineage>
        <taxon>Bacteria</taxon>
        <taxon>Bacillati</taxon>
        <taxon>Actinomycetota</taxon>
        <taxon>Actinomycetes</taxon>
        <taxon>Micrococcales</taxon>
        <taxon>Microbacteriaceae</taxon>
        <taxon>Cryobacterium</taxon>
    </lineage>
</organism>
<accession>A0A1B1BGT5</accession>
<dbReference type="InterPro" id="IPR010662">
    <property type="entry name" value="RBBP9/YdeN"/>
</dbReference>
<dbReference type="KEGG" id="cart:PA27867_0746"/>
<protein>
    <recommendedName>
        <fullName evidence="3">Alpha/beta hydrolase</fullName>
    </recommendedName>
</protein>
<reference evidence="1 2" key="1">
    <citation type="submission" date="2016-06" db="EMBL/GenBank/DDBJ databases">
        <title>Genome sequencing of Cryobacterium arcticum PAMC 27867.</title>
        <authorList>
            <person name="Lee J."/>
            <person name="Kim O.-S."/>
        </authorList>
    </citation>
    <scope>NUCLEOTIDE SEQUENCE [LARGE SCALE GENOMIC DNA]</scope>
    <source>
        <strain evidence="1 2">PAMC 27867</strain>
    </source>
</reference>
<dbReference type="SUPFAM" id="SSF53474">
    <property type="entry name" value="alpha/beta-Hydrolases"/>
    <property type="match status" value="1"/>
</dbReference>
<dbReference type="InterPro" id="IPR029058">
    <property type="entry name" value="AB_hydrolase_fold"/>
</dbReference>
<name>A0A1B1BGT5_9MICO</name>
<dbReference type="Proteomes" id="UP000092582">
    <property type="component" value="Chromosome 1"/>
</dbReference>
<dbReference type="Gene3D" id="3.40.50.1820">
    <property type="entry name" value="alpha/beta hydrolase"/>
    <property type="match status" value="1"/>
</dbReference>
<dbReference type="STRING" id="670052.PA27867_0746"/>
<keyword evidence="2" id="KW-1185">Reference proteome</keyword>
<dbReference type="GO" id="GO:0016787">
    <property type="term" value="F:hydrolase activity"/>
    <property type="evidence" value="ECO:0007669"/>
    <property type="project" value="InterPro"/>
</dbReference>
<dbReference type="PATRIC" id="fig|670052.7.peg.771"/>
<sequence>MPTPLSLTIVPGINDSTEKHWQTRWQATQTDAVRIRPSSWDEPDLDDWIAAVDAAVSTPDTIIVAHSLGCLAVGAWLADNPGRVRGALLVAPPDRFGPGFPSAAPTFREAEPAVLGTPALVVASADDPYCALGIARTLAASWGAGFVEVGNLGHINIMSKLGAWPAGRALLDEFAESLGGMVR</sequence>
<dbReference type="Pfam" id="PF06821">
    <property type="entry name" value="Ser_hydrolase"/>
    <property type="match status" value="1"/>
</dbReference>
<evidence type="ECO:0000313" key="2">
    <source>
        <dbReference type="Proteomes" id="UP000092582"/>
    </source>
</evidence>
<proteinExistence type="predicted"/>
<dbReference type="RefSeq" id="WP_066593405.1">
    <property type="nucleotide sequence ID" value="NZ_CP016282.1"/>
</dbReference>
<dbReference type="AlphaFoldDB" id="A0A1B1BGT5"/>